<evidence type="ECO:0000313" key="3">
    <source>
        <dbReference type="Proteomes" id="UP000015105"/>
    </source>
</evidence>
<protein>
    <submittedName>
        <fullName evidence="2">Uncharacterized protein</fullName>
    </submittedName>
</protein>
<feature type="region of interest" description="Disordered" evidence="1">
    <location>
        <begin position="1"/>
        <end position="38"/>
    </location>
</feature>
<evidence type="ECO:0000256" key="1">
    <source>
        <dbReference type="SAM" id="MobiDB-lite"/>
    </source>
</evidence>
<organism evidence="2 3">
    <name type="scientific">Aegilops tauschii subsp. strangulata</name>
    <name type="common">Goatgrass</name>
    <dbReference type="NCBI Taxonomy" id="200361"/>
    <lineage>
        <taxon>Eukaryota</taxon>
        <taxon>Viridiplantae</taxon>
        <taxon>Streptophyta</taxon>
        <taxon>Embryophyta</taxon>
        <taxon>Tracheophyta</taxon>
        <taxon>Spermatophyta</taxon>
        <taxon>Magnoliopsida</taxon>
        <taxon>Liliopsida</taxon>
        <taxon>Poales</taxon>
        <taxon>Poaceae</taxon>
        <taxon>BOP clade</taxon>
        <taxon>Pooideae</taxon>
        <taxon>Triticodae</taxon>
        <taxon>Triticeae</taxon>
        <taxon>Triticinae</taxon>
        <taxon>Aegilops</taxon>
    </lineage>
</organism>
<evidence type="ECO:0000313" key="2">
    <source>
        <dbReference type="EnsemblPlants" id="AET2Gv20014800.6"/>
    </source>
</evidence>
<sequence>PNPARTLQVKRRKRPPLHPDSNPSMAGGGGASPAREGGREEWLRVYDRMVAVLRKSHRDVEALLADRTRLEAVLKIQHDFWLHRDAVLRDRLD</sequence>
<accession>A0A453A7M2</accession>
<dbReference type="AlphaFoldDB" id="A0A453A7M2"/>
<dbReference type="PANTHER" id="PTHR35992:SF1">
    <property type="entry name" value="CYTOMATRIX PROTEIN-LIKE PROTEIN"/>
    <property type="match status" value="1"/>
</dbReference>
<name>A0A453A7M2_AEGTS</name>
<dbReference type="EnsemblPlants" id="AET2Gv20014800.6">
    <property type="protein sequence ID" value="AET2Gv20014800.6"/>
    <property type="gene ID" value="AET2Gv20014800"/>
</dbReference>
<dbReference type="Gramene" id="AET2Gv20014800.6">
    <property type="protein sequence ID" value="AET2Gv20014800.6"/>
    <property type="gene ID" value="AET2Gv20014800"/>
</dbReference>
<reference evidence="2" key="3">
    <citation type="journal article" date="2017" name="Nature">
        <title>Genome sequence of the progenitor of the wheat D genome Aegilops tauschii.</title>
        <authorList>
            <person name="Luo M.C."/>
            <person name="Gu Y.Q."/>
            <person name="Puiu D."/>
            <person name="Wang H."/>
            <person name="Twardziok S.O."/>
            <person name="Deal K.R."/>
            <person name="Huo N."/>
            <person name="Zhu T."/>
            <person name="Wang L."/>
            <person name="Wang Y."/>
            <person name="McGuire P.E."/>
            <person name="Liu S."/>
            <person name="Long H."/>
            <person name="Ramasamy R.K."/>
            <person name="Rodriguez J.C."/>
            <person name="Van S.L."/>
            <person name="Yuan L."/>
            <person name="Wang Z."/>
            <person name="Xia Z."/>
            <person name="Xiao L."/>
            <person name="Anderson O.D."/>
            <person name="Ouyang S."/>
            <person name="Liang Y."/>
            <person name="Zimin A.V."/>
            <person name="Pertea G."/>
            <person name="Qi P."/>
            <person name="Bennetzen J.L."/>
            <person name="Dai X."/>
            <person name="Dawson M.W."/>
            <person name="Muller H.G."/>
            <person name="Kugler K."/>
            <person name="Rivarola-Duarte L."/>
            <person name="Spannagl M."/>
            <person name="Mayer K.F.X."/>
            <person name="Lu F.H."/>
            <person name="Bevan M.W."/>
            <person name="Leroy P."/>
            <person name="Li P."/>
            <person name="You F.M."/>
            <person name="Sun Q."/>
            <person name="Liu Z."/>
            <person name="Lyons E."/>
            <person name="Wicker T."/>
            <person name="Salzberg S.L."/>
            <person name="Devos K.M."/>
            <person name="Dvorak J."/>
        </authorList>
    </citation>
    <scope>NUCLEOTIDE SEQUENCE [LARGE SCALE GENOMIC DNA]</scope>
    <source>
        <strain evidence="2">cv. AL8/78</strain>
    </source>
</reference>
<reference evidence="3" key="1">
    <citation type="journal article" date="2014" name="Science">
        <title>Ancient hybridizations among the ancestral genomes of bread wheat.</title>
        <authorList>
            <consortium name="International Wheat Genome Sequencing Consortium,"/>
            <person name="Marcussen T."/>
            <person name="Sandve S.R."/>
            <person name="Heier L."/>
            <person name="Spannagl M."/>
            <person name="Pfeifer M."/>
            <person name="Jakobsen K.S."/>
            <person name="Wulff B.B."/>
            <person name="Steuernagel B."/>
            <person name="Mayer K.F."/>
            <person name="Olsen O.A."/>
        </authorList>
    </citation>
    <scope>NUCLEOTIDE SEQUENCE [LARGE SCALE GENOMIC DNA]</scope>
    <source>
        <strain evidence="3">cv. AL8/78</strain>
    </source>
</reference>
<reference evidence="3" key="2">
    <citation type="journal article" date="2017" name="Nat. Plants">
        <title>The Aegilops tauschii genome reveals multiple impacts of transposons.</title>
        <authorList>
            <person name="Zhao G."/>
            <person name="Zou C."/>
            <person name="Li K."/>
            <person name="Wang K."/>
            <person name="Li T."/>
            <person name="Gao L."/>
            <person name="Zhang X."/>
            <person name="Wang H."/>
            <person name="Yang Z."/>
            <person name="Liu X."/>
            <person name="Jiang W."/>
            <person name="Mao L."/>
            <person name="Kong X."/>
            <person name="Jiao Y."/>
            <person name="Jia J."/>
        </authorList>
    </citation>
    <scope>NUCLEOTIDE SEQUENCE [LARGE SCALE GENOMIC DNA]</scope>
    <source>
        <strain evidence="3">cv. AL8/78</strain>
    </source>
</reference>
<dbReference type="PANTHER" id="PTHR35992">
    <property type="entry name" value="CYTOMATRIX PROTEIN-LIKE PROTEIN"/>
    <property type="match status" value="1"/>
</dbReference>
<dbReference type="Proteomes" id="UP000015105">
    <property type="component" value="Chromosome 2D"/>
</dbReference>
<proteinExistence type="predicted"/>
<reference evidence="2" key="5">
    <citation type="journal article" date="2021" name="G3 (Bethesda)">
        <title>Aegilops tauschii genome assembly Aet v5.0 features greater sequence contiguity and improved annotation.</title>
        <authorList>
            <person name="Wang L."/>
            <person name="Zhu T."/>
            <person name="Rodriguez J.C."/>
            <person name="Deal K.R."/>
            <person name="Dubcovsky J."/>
            <person name="McGuire P.E."/>
            <person name="Lux T."/>
            <person name="Spannagl M."/>
            <person name="Mayer K.F.X."/>
            <person name="Baldrich P."/>
            <person name="Meyers B.C."/>
            <person name="Huo N."/>
            <person name="Gu Y.Q."/>
            <person name="Zhou H."/>
            <person name="Devos K.M."/>
            <person name="Bennetzen J.L."/>
            <person name="Unver T."/>
            <person name="Budak H."/>
            <person name="Gulick P.J."/>
            <person name="Galiba G."/>
            <person name="Kalapos B."/>
            <person name="Nelson D.R."/>
            <person name="Li P."/>
            <person name="You F.M."/>
            <person name="Luo M.C."/>
            <person name="Dvorak J."/>
        </authorList>
    </citation>
    <scope>NUCLEOTIDE SEQUENCE [LARGE SCALE GENOMIC DNA]</scope>
    <source>
        <strain evidence="2">cv. AL8/78</strain>
    </source>
</reference>
<keyword evidence="3" id="KW-1185">Reference proteome</keyword>
<reference evidence="2" key="4">
    <citation type="submission" date="2019-03" db="UniProtKB">
        <authorList>
            <consortium name="EnsemblPlants"/>
        </authorList>
    </citation>
    <scope>IDENTIFICATION</scope>
</reference>